<dbReference type="Pfam" id="PF21974">
    <property type="entry name" value="SPN1_m3Gcap_bd"/>
    <property type="match status" value="1"/>
</dbReference>
<evidence type="ECO:0000313" key="13">
    <source>
        <dbReference type="EMBL" id="KAE9407113.1"/>
    </source>
</evidence>
<sequence>MASDLRTQDRKSSYKLPPSHSSLISPQSSQAARREKALADQKRKRAAKFNLSRNIDQQLDAFASLTLAGSNSNADIDEEDEEQQDLLAENPRPDGIKVVHSGLASFTDALKDTDAEQPSASSSKSKPNSKIKKQQKKTNSKSKSKSRVAGNASANSQWADKCMYAELLEMSLDESMTGDNGQQVNDNLPPDLYTSWVALSPVPIGKRCLAITRDGPGYNSTVDSNMTLRSRVLGKPLIQWFPSSLPPRTVLDCILDANWRSNGVLHVLDVMKWKGQDVGDCEAGFRFWWRDTRLNELSSLAPPSNSSSTSASAYTFSYPTTLLPVPYHASPLTLSTLLSTVIPSARSARTVDVRIGETTSGGDMDVDRTQSTTSTTIQPDGLLLYVSEASYEPGTSPLSSWIPLRGDSGVGSMDLFEQ</sequence>
<keyword evidence="8" id="KW-0694">RNA-binding</keyword>
<evidence type="ECO:0000256" key="4">
    <source>
        <dbReference type="ARBA" id="ARBA00007540"/>
    </source>
</evidence>
<comment type="function">
    <text evidence="1">Functions as an U snRNP-specific nuclear import adapter. Involved in the trimethylguanosine (m3G)-cap-dependent nuclear import of U snRNPs. Binds specifically to the terminal m3G-cap U snRNAs.</text>
</comment>
<dbReference type="InterPro" id="IPR017336">
    <property type="entry name" value="Snurportin-1"/>
</dbReference>
<feature type="region of interest" description="Disordered" evidence="10">
    <location>
        <begin position="110"/>
        <end position="153"/>
    </location>
</feature>
<accession>A0A6A4IBC5</accession>
<comment type="similarity">
    <text evidence="4">Belongs to the snurportin family.</text>
</comment>
<keyword evidence="14" id="KW-1185">Reference proteome</keyword>
<keyword evidence="9" id="KW-0539">Nucleus</keyword>
<evidence type="ECO:0000256" key="7">
    <source>
        <dbReference type="ARBA" id="ARBA00022490"/>
    </source>
</evidence>
<dbReference type="Proteomes" id="UP000799118">
    <property type="component" value="Unassembled WGS sequence"/>
</dbReference>
<feature type="domain" description="Snurportin-1 m3G cap-binding" evidence="12">
    <location>
        <begin position="187"/>
        <end position="305"/>
    </location>
</feature>
<evidence type="ECO:0000256" key="3">
    <source>
        <dbReference type="ARBA" id="ARBA00004496"/>
    </source>
</evidence>
<feature type="domain" description="Snurportin-1 N-terminal" evidence="11">
    <location>
        <begin position="27"/>
        <end position="54"/>
    </location>
</feature>
<evidence type="ECO:0000256" key="6">
    <source>
        <dbReference type="ARBA" id="ARBA00022448"/>
    </source>
</evidence>
<dbReference type="InterPro" id="IPR024721">
    <property type="entry name" value="Snurportin-1_N"/>
</dbReference>
<evidence type="ECO:0000256" key="8">
    <source>
        <dbReference type="ARBA" id="ARBA00022884"/>
    </source>
</evidence>
<dbReference type="InterPro" id="IPR047857">
    <property type="entry name" value="Snurportin1_C"/>
</dbReference>
<feature type="compositionally biased region" description="Basic residues" evidence="10">
    <location>
        <begin position="127"/>
        <end position="146"/>
    </location>
</feature>
<proteinExistence type="inferred from homology"/>
<protein>
    <recommendedName>
        <fullName evidence="5">Snurportin-1</fullName>
    </recommendedName>
</protein>
<evidence type="ECO:0000256" key="10">
    <source>
        <dbReference type="SAM" id="MobiDB-lite"/>
    </source>
</evidence>
<evidence type="ECO:0000313" key="14">
    <source>
        <dbReference type="Proteomes" id="UP000799118"/>
    </source>
</evidence>
<dbReference type="PANTHER" id="PTHR13403:SF6">
    <property type="entry name" value="SNURPORTIN-1"/>
    <property type="match status" value="1"/>
</dbReference>
<keyword evidence="6" id="KW-0813">Transport</keyword>
<gene>
    <name evidence="13" type="ORF">BT96DRAFT_176875</name>
</gene>
<organism evidence="13 14">
    <name type="scientific">Gymnopus androsaceus JB14</name>
    <dbReference type="NCBI Taxonomy" id="1447944"/>
    <lineage>
        <taxon>Eukaryota</taxon>
        <taxon>Fungi</taxon>
        <taxon>Dikarya</taxon>
        <taxon>Basidiomycota</taxon>
        <taxon>Agaricomycotina</taxon>
        <taxon>Agaricomycetes</taxon>
        <taxon>Agaricomycetidae</taxon>
        <taxon>Agaricales</taxon>
        <taxon>Marasmiineae</taxon>
        <taxon>Omphalotaceae</taxon>
        <taxon>Gymnopus</taxon>
    </lineage>
</organism>
<evidence type="ECO:0000256" key="2">
    <source>
        <dbReference type="ARBA" id="ARBA00004123"/>
    </source>
</evidence>
<feature type="compositionally biased region" description="Basic and acidic residues" evidence="10">
    <location>
        <begin position="1"/>
        <end position="12"/>
    </location>
</feature>
<dbReference type="EMBL" id="ML769398">
    <property type="protein sequence ID" value="KAE9407113.1"/>
    <property type="molecule type" value="Genomic_DNA"/>
</dbReference>
<reference evidence="13" key="1">
    <citation type="journal article" date="2019" name="Environ. Microbiol.">
        <title>Fungal ecological strategies reflected in gene transcription - a case study of two litter decomposers.</title>
        <authorList>
            <person name="Barbi F."/>
            <person name="Kohler A."/>
            <person name="Barry K."/>
            <person name="Baskaran P."/>
            <person name="Daum C."/>
            <person name="Fauchery L."/>
            <person name="Ihrmark K."/>
            <person name="Kuo A."/>
            <person name="LaButti K."/>
            <person name="Lipzen A."/>
            <person name="Morin E."/>
            <person name="Grigoriev I.V."/>
            <person name="Henrissat B."/>
            <person name="Lindahl B."/>
            <person name="Martin F."/>
        </authorList>
    </citation>
    <scope>NUCLEOTIDE SEQUENCE</scope>
    <source>
        <strain evidence="13">JB14</strain>
    </source>
</reference>
<dbReference type="AlphaFoldDB" id="A0A6A4IBC5"/>
<evidence type="ECO:0000256" key="1">
    <source>
        <dbReference type="ARBA" id="ARBA00003975"/>
    </source>
</evidence>
<evidence type="ECO:0000256" key="9">
    <source>
        <dbReference type="ARBA" id="ARBA00023242"/>
    </source>
</evidence>
<dbReference type="GO" id="GO:0005737">
    <property type="term" value="C:cytoplasm"/>
    <property type="evidence" value="ECO:0007669"/>
    <property type="project" value="UniProtKB-SubCell"/>
</dbReference>
<evidence type="ECO:0000256" key="5">
    <source>
        <dbReference type="ARBA" id="ARBA00016034"/>
    </source>
</evidence>
<feature type="compositionally biased region" description="Low complexity" evidence="10">
    <location>
        <begin position="16"/>
        <end position="30"/>
    </location>
</feature>
<feature type="region of interest" description="Disordered" evidence="10">
    <location>
        <begin position="1"/>
        <end position="46"/>
    </location>
</feature>
<dbReference type="Pfam" id="PF11538">
    <property type="entry name" value="Snurportin1"/>
    <property type="match status" value="1"/>
</dbReference>
<evidence type="ECO:0000259" key="12">
    <source>
        <dbReference type="Pfam" id="PF21974"/>
    </source>
</evidence>
<dbReference type="GO" id="GO:0061015">
    <property type="term" value="P:snRNA import into nucleus"/>
    <property type="evidence" value="ECO:0007669"/>
    <property type="project" value="InterPro"/>
</dbReference>
<dbReference type="OrthoDB" id="10003593at2759"/>
<feature type="region of interest" description="Disordered" evidence="10">
    <location>
        <begin position="76"/>
        <end position="97"/>
    </location>
</feature>
<feature type="compositionally biased region" description="Basic and acidic residues" evidence="10">
    <location>
        <begin position="32"/>
        <end position="41"/>
    </location>
</feature>
<dbReference type="Gene3D" id="3.30.470.30">
    <property type="entry name" value="DNA ligase/mRNA capping enzyme"/>
    <property type="match status" value="1"/>
</dbReference>
<dbReference type="GO" id="GO:0003723">
    <property type="term" value="F:RNA binding"/>
    <property type="evidence" value="ECO:0007669"/>
    <property type="project" value="UniProtKB-KW"/>
</dbReference>
<keyword evidence="7" id="KW-0963">Cytoplasm</keyword>
<dbReference type="GO" id="GO:0005634">
    <property type="term" value="C:nucleus"/>
    <property type="evidence" value="ECO:0007669"/>
    <property type="project" value="UniProtKB-SubCell"/>
</dbReference>
<comment type="subcellular location">
    <subcellularLocation>
        <location evidence="3">Cytoplasm</location>
    </subcellularLocation>
    <subcellularLocation>
        <location evidence="2">Nucleus</location>
    </subcellularLocation>
</comment>
<name>A0A6A4IBC5_9AGAR</name>
<evidence type="ECO:0000259" key="11">
    <source>
        <dbReference type="Pfam" id="PF11538"/>
    </source>
</evidence>
<dbReference type="PANTHER" id="PTHR13403">
    <property type="entry name" value="SNURPORTIN1 RNUT1 PROTEIN RNA, U TRANSPORTER 1"/>
    <property type="match status" value="1"/>
</dbReference>